<dbReference type="RefSeq" id="XP_025396583.1">
    <property type="nucleotide sequence ID" value="XM_025541890.1"/>
</dbReference>
<dbReference type="Proteomes" id="UP000247233">
    <property type="component" value="Unassembled WGS sequence"/>
</dbReference>
<dbReference type="AlphaFoldDB" id="A0A317VHK1"/>
<name>A0A317VHK1_9EURO</name>
<proteinExistence type="predicted"/>
<feature type="region of interest" description="Disordered" evidence="1">
    <location>
        <begin position="144"/>
        <end position="175"/>
    </location>
</feature>
<keyword evidence="3" id="KW-1185">Reference proteome</keyword>
<protein>
    <submittedName>
        <fullName evidence="2">Uncharacterized protein</fullName>
    </submittedName>
</protein>
<dbReference type="EMBL" id="MSFL01000025">
    <property type="protein sequence ID" value="PWY72929.1"/>
    <property type="molecule type" value="Genomic_DNA"/>
</dbReference>
<comment type="caution">
    <text evidence="2">The sequence shown here is derived from an EMBL/GenBank/DDBJ whole genome shotgun (WGS) entry which is preliminary data.</text>
</comment>
<reference evidence="2 3" key="1">
    <citation type="submission" date="2016-12" db="EMBL/GenBank/DDBJ databases">
        <title>The genomes of Aspergillus section Nigri reveals drivers in fungal speciation.</title>
        <authorList>
            <consortium name="DOE Joint Genome Institute"/>
            <person name="Vesth T.C."/>
            <person name="Nybo J."/>
            <person name="Theobald S."/>
            <person name="Brandl J."/>
            <person name="Frisvad J.C."/>
            <person name="Nielsen K.F."/>
            <person name="Lyhne E.K."/>
            <person name="Kogle M.E."/>
            <person name="Kuo A."/>
            <person name="Riley R."/>
            <person name="Clum A."/>
            <person name="Nolan M."/>
            <person name="Lipzen A."/>
            <person name="Salamov A."/>
            <person name="Henrissat B."/>
            <person name="Wiebenga A."/>
            <person name="De Vries R.P."/>
            <person name="Grigoriev I.V."/>
            <person name="Mortensen U.H."/>
            <person name="Andersen M.R."/>
            <person name="Baker S.E."/>
        </authorList>
    </citation>
    <scope>NUCLEOTIDE SEQUENCE [LARGE SCALE GENOMIC DNA]</scope>
    <source>
        <strain evidence="2 3">CBS 117.55</strain>
    </source>
</reference>
<organism evidence="2 3">
    <name type="scientific">Aspergillus heteromorphus CBS 117.55</name>
    <dbReference type="NCBI Taxonomy" id="1448321"/>
    <lineage>
        <taxon>Eukaryota</taxon>
        <taxon>Fungi</taxon>
        <taxon>Dikarya</taxon>
        <taxon>Ascomycota</taxon>
        <taxon>Pezizomycotina</taxon>
        <taxon>Eurotiomycetes</taxon>
        <taxon>Eurotiomycetidae</taxon>
        <taxon>Eurotiales</taxon>
        <taxon>Aspergillaceae</taxon>
        <taxon>Aspergillus</taxon>
        <taxon>Aspergillus subgen. Circumdati</taxon>
    </lineage>
</organism>
<evidence type="ECO:0000313" key="2">
    <source>
        <dbReference type="EMBL" id="PWY72929.1"/>
    </source>
</evidence>
<sequence>MSFHGSGRPMDARTLALFTAQQAQAQARPERGPDGHYPGRDPDVHVIYSPIRRAHLRPSPGGGPRGILPLAASCRRDPNRPRSHVMLRMHGISQTERVDTTVSLPVVIGAGCGVVIGMSLSLDRTGQGRPHLLSALLSALTTGQARNRANDGPRRGRSSHCTLPVSKPPAGYVDL</sequence>
<evidence type="ECO:0000256" key="1">
    <source>
        <dbReference type="SAM" id="MobiDB-lite"/>
    </source>
</evidence>
<gene>
    <name evidence="2" type="ORF">BO70DRAFT_354998</name>
</gene>
<accession>A0A317VHK1</accession>
<evidence type="ECO:0000313" key="3">
    <source>
        <dbReference type="Proteomes" id="UP000247233"/>
    </source>
</evidence>
<dbReference type="GeneID" id="37064127"/>
<dbReference type="VEuPathDB" id="FungiDB:BO70DRAFT_354998"/>